<dbReference type="AlphaFoldDB" id="A0A3P7JH35"/>
<name>A0A3P7JH35_STRVU</name>
<accession>A0A3P7JH35</accession>
<gene>
    <name evidence="2" type="ORF">SVUK_LOCUS10425</name>
</gene>
<dbReference type="EMBL" id="UYYB01095320">
    <property type="protein sequence ID" value="VDM75427.1"/>
    <property type="molecule type" value="Genomic_DNA"/>
</dbReference>
<protein>
    <submittedName>
        <fullName evidence="2">Uncharacterized protein</fullName>
    </submittedName>
</protein>
<evidence type="ECO:0000256" key="1">
    <source>
        <dbReference type="SAM" id="MobiDB-lite"/>
    </source>
</evidence>
<proteinExistence type="predicted"/>
<evidence type="ECO:0000313" key="3">
    <source>
        <dbReference type="Proteomes" id="UP000270094"/>
    </source>
</evidence>
<organism evidence="2 3">
    <name type="scientific">Strongylus vulgaris</name>
    <name type="common">Blood worm</name>
    <dbReference type="NCBI Taxonomy" id="40348"/>
    <lineage>
        <taxon>Eukaryota</taxon>
        <taxon>Metazoa</taxon>
        <taxon>Ecdysozoa</taxon>
        <taxon>Nematoda</taxon>
        <taxon>Chromadorea</taxon>
        <taxon>Rhabditida</taxon>
        <taxon>Rhabditina</taxon>
        <taxon>Rhabditomorpha</taxon>
        <taxon>Strongyloidea</taxon>
        <taxon>Strongylidae</taxon>
        <taxon>Strongylus</taxon>
    </lineage>
</organism>
<feature type="region of interest" description="Disordered" evidence="1">
    <location>
        <begin position="1"/>
        <end position="20"/>
    </location>
</feature>
<evidence type="ECO:0000313" key="2">
    <source>
        <dbReference type="EMBL" id="VDM75427.1"/>
    </source>
</evidence>
<dbReference type="Proteomes" id="UP000270094">
    <property type="component" value="Unassembled WGS sequence"/>
</dbReference>
<sequence length="69" mass="8086">MTEEYNEANKEVDQSAKNLDTGASQRIRRWSPWGYPWSWGHPWGYGYPHGWAFGWGGCCDYAPWFKAKI</sequence>
<keyword evidence="3" id="KW-1185">Reference proteome</keyword>
<reference evidence="2 3" key="1">
    <citation type="submission" date="2018-11" db="EMBL/GenBank/DDBJ databases">
        <authorList>
            <consortium name="Pathogen Informatics"/>
        </authorList>
    </citation>
    <scope>NUCLEOTIDE SEQUENCE [LARGE SCALE GENOMIC DNA]</scope>
</reference>